<proteinExistence type="predicted"/>
<evidence type="ECO:0000313" key="1">
    <source>
        <dbReference type="EMBL" id="CAG7722600.1"/>
    </source>
</evidence>
<gene>
    <name evidence="1" type="ORF">AFUS01_LOCUS11729</name>
</gene>
<dbReference type="AlphaFoldDB" id="A0A8J2P3E6"/>
<accession>A0A8J2P3E6</accession>
<evidence type="ECO:0000313" key="2">
    <source>
        <dbReference type="Proteomes" id="UP000708208"/>
    </source>
</evidence>
<organism evidence="1 2">
    <name type="scientific">Allacma fusca</name>
    <dbReference type="NCBI Taxonomy" id="39272"/>
    <lineage>
        <taxon>Eukaryota</taxon>
        <taxon>Metazoa</taxon>
        <taxon>Ecdysozoa</taxon>
        <taxon>Arthropoda</taxon>
        <taxon>Hexapoda</taxon>
        <taxon>Collembola</taxon>
        <taxon>Symphypleona</taxon>
        <taxon>Sminthuridae</taxon>
        <taxon>Allacma</taxon>
    </lineage>
</organism>
<dbReference type="EMBL" id="CAJVCH010090769">
    <property type="protein sequence ID" value="CAG7722600.1"/>
    <property type="molecule type" value="Genomic_DNA"/>
</dbReference>
<name>A0A8J2P3E6_9HEXA</name>
<comment type="caution">
    <text evidence="1">The sequence shown here is derived from an EMBL/GenBank/DDBJ whole genome shotgun (WGS) entry which is preliminary data.</text>
</comment>
<reference evidence="1" key="1">
    <citation type="submission" date="2021-06" db="EMBL/GenBank/DDBJ databases">
        <authorList>
            <person name="Hodson N. C."/>
            <person name="Mongue J. A."/>
            <person name="Jaron S. K."/>
        </authorList>
    </citation>
    <scope>NUCLEOTIDE SEQUENCE</scope>
</reference>
<keyword evidence="2" id="KW-1185">Reference proteome</keyword>
<feature type="non-terminal residue" evidence="1">
    <location>
        <position position="1"/>
    </location>
</feature>
<dbReference type="Proteomes" id="UP000708208">
    <property type="component" value="Unassembled WGS sequence"/>
</dbReference>
<sequence length="65" mass="6372">DFSASRRAGSMGSVIFSGDSTLIATTLSGSSGFDISESAGVRECCSSASSLAVSVVFSGTGVVSK</sequence>
<protein>
    <submittedName>
        <fullName evidence="1">Uncharacterized protein</fullName>
    </submittedName>
</protein>